<dbReference type="Proteomes" id="UP000588051">
    <property type="component" value="Unassembled WGS sequence"/>
</dbReference>
<evidence type="ECO:0000313" key="2">
    <source>
        <dbReference type="EMBL" id="NVO77743.1"/>
    </source>
</evidence>
<dbReference type="AlphaFoldDB" id="A0A850QK37"/>
<reference evidence="2 3" key="1">
    <citation type="submission" date="2020-06" db="EMBL/GenBank/DDBJ databases">
        <authorList>
            <person name="Qiu C."/>
            <person name="Liu Z."/>
        </authorList>
    </citation>
    <scope>NUCLEOTIDE SEQUENCE [LARGE SCALE GENOMIC DNA]</scope>
    <source>
        <strain evidence="2 3">EM 1</strain>
    </source>
</reference>
<feature type="transmembrane region" description="Helical" evidence="1">
    <location>
        <begin position="27"/>
        <end position="50"/>
    </location>
</feature>
<keyword evidence="1" id="KW-1133">Transmembrane helix</keyword>
<name>A0A850QK37_9BURK</name>
<proteinExistence type="predicted"/>
<comment type="caution">
    <text evidence="2">The sequence shown here is derived from an EMBL/GenBank/DDBJ whole genome shotgun (WGS) entry which is preliminary data.</text>
</comment>
<gene>
    <name evidence="2" type="ORF">HV832_07850</name>
</gene>
<keyword evidence="1" id="KW-0472">Membrane</keyword>
<dbReference type="RefSeq" id="WP_176803013.1">
    <property type="nucleotide sequence ID" value="NZ_JABXYJ010000004.1"/>
</dbReference>
<sequence length="74" mass="8530">MNVTFALMVVSSLIGWYQYIFPEGLQPLFFVGTLALVLAVSCFFYVIYIFDPVILREEETLSVPLAQHDERRIV</sequence>
<keyword evidence="3" id="KW-1185">Reference proteome</keyword>
<evidence type="ECO:0000313" key="3">
    <source>
        <dbReference type="Proteomes" id="UP000588051"/>
    </source>
</evidence>
<keyword evidence="1" id="KW-0812">Transmembrane</keyword>
<dbReference type="EMBL" id="JABXYJ010000004">
    <property type="protein sequence ID" value="NVO77743.1"/>
    <property type="molecule type" value="Genomic_DNA"/>
</dbReference>
<accession>A0A850QK37</accession>
<organism evidence="2 3">
    <name type="scientific">Undibacterium oligocarboniphilum</name>
    <dbReference type="NCBI Taxonomy" id="666702"/>
    <lineage>
        <taxon>Bacteria</taxon>
        <taxon>Pseudomonadati</taxon>
        <taxon>Pseudomonadota</taxon>
        <taxon>Betaproteobacteria</taxon>
        <taxon>Burkholderiales</taxon>
        <taxon>Oxalobacteraceae</taxon>
        <taxon>Undibacterium</taxon>
    </lineage>
</organism>
<evidence type="ECO:0000256" key="1">
    <source>
        <dbReference type="SAM" id="Phobius"/>
    </source>
</evidence>
<protein>
    <submittedName>
        <fullName evidence="2">Uncharacterized protein</fullName>
    </submittedName>
</protein>
<feature type="transmembrane region" description="Helical" evidence="1">
    <location>
        <begin position="5"/>
        <end position="21"/>
    </location>
</feature>